<gene>
    <name evidence="3" type="ORF">N7Z68_02620</name>
</gene>
<keyword evidence="1 3" id="KW-0489">Methyltransferase</keyword>
<dbReference type="InterPro" id="IPR038375">
    <property type="entry name" value="NDUFAF7_sf"/>
</dbReference>
<organism evidence="3 4">
    <name type="scientific">Alkalihalobacterium chitinilyticum</name>
    <dbReference type="NCBI Taxonomy" id="2980103"/>
    <lineage>
        <taxon>Bacteria</taxon>
        <taxon>Bacillati</taxon>
        <taxon>Bacillota</taxon>
        <taxon>Bacilli</taxon>
        <taxon>Bacillales</taxon>
        <taxon>Bacillaceae</taxon>
        <taxon>Alkalihalobacterium</taxon>
    </lineage>
</organism>
<proteinExistence type="predicted"/>
<evidence type="ECO:0000313" key="4">
    <source>
        <dbReference type="Proteomes" id="UP001148125"/>
    </source>
</evidence>
<dbReference type="GO" id="GO:0008168">
    <property type="term" value="F:methyltransferase activity"/>
    <property type="evidence" value="ECO:0007669"/>
    <property type="project" value="UniProtKB-KW"/>
</dbReference>
<dbReference type="RefSeq" id="WP_275116893.1">
    <property type="nucleotide sequence ID" value="NZ_JAOTPO010000001.1"/>
</dbReference>
<evidence type="ECO:0000256" key="1">
    <source>
        <dbReference type="ARBA" id="ARBA00022603"/>
    </source>
</evidence>
<evidence type="ECO:0000256" key="2">
    <source>
        <dbReference type="ARBA" id="ARBA00022679"/>
    </source>
</evidence>
<evidence type="ECO:0000313" key="3">
    <source>
        <dbReference type="EMBL" id="MDE5412279.1"/>
    </source>
</evidence>
<keyword evidence="2 3" id="KW-0808">Transferase</keyword>
<dbReference type="PANTHER" id="PTHR12049:SF7">
    <property type="entry name" value="PROTEIN ARGININE METHYLTRANSFERASE NDUFAF7, MITOCHONDRIAL"/>
    <property type="match status" value="1"/>
</dbReference>
<name>A0ABT5V9X6_9BACI</name>
<dbReference type="EMBL" id="JAOTPO010000001">
    <property type="protein sequence ID" value="MDE5412279.1"/>
    <property type="molecule type" value="Genomic_DNA"/>
</dbReference>
<keyword evidence="4" id="KW-1185">Reference proteome</keyword>
<sequence length="375" mass="43566">MTHPIISYIRNQTNQKINYAEYMAKVLYDPQYGYYMKQKEKVGKKGDFITTSNVHSIFAKVFCSIFHEVITKNNLPFIICEIGGGTGRFAYDLLKEWNGKYPDTYEELSYFLIEESPYHRAMQKEILGEFNNVHYSSSIDQLNISTFEGIVFSNELIDALPVHVIEKHNNVINEVFITVNELDELTEVRVPLENKEIQMWLDTYGPKLNNNQRIEIPLAMQQWIEKISQFVDKGAIFTVDYGYWNEEWQHPERRDGSLRGYYQHQMIGNPLLYPSDMDLTTHIQLDPFIKIGKEHGLETQLVATQDQFLLQAGILNYLQENYDPNPFSEISKQNRAIRSLITDGMSKAFHVILQTKTLSVTESLSFLKAEKEADS</sequence>
<reference evidence="3" key="1">
    <citation type="submission" date="2024-05" db="EMBL/GenBank/DDBJ databases">
        <title>Alkalihalobacillus sp. strain MEB203 novel alkaliphilic bacterium from Lonar Lake, India.</title>
        <authorList>
            <person name="Joshi A."/>
            <person name="Thite S."/>
            <person name="Mengade P."/>
        </authorList>
    </citation>
    <scope>NUCLEOTIDE SEQUENCE</scope>
    <source>
        <strain evidence="3">MEB 203</strain>
    </source>
</reference>
<dbReference type="InterPro" id="IPR029063">
    <property type="entry name" value="SAM-dependent_MTases_sf"/>
</dbReference>
<accession>A0ABT5V9X6</accession>
<dbReference type="Gene3D" id="3.40.50.12710">
    <property type="match status" value="1"/>
</dbReference>
<dbReference type="PANTHER" id="PTHR12049">
    <property type="entry name" value="PROTEIN ARGININE METHYLTRANSFERASE NDUFAF7, MITOCHONDRIAL"/>
    <property type="match status" value="1"/>
</dbReference>
<dbReference type="SUPFAM" id="SSF53335">
    <property type="entry name" value="S-adenosyl-L-methionine-dependent methyltransferases"/>
    <property type="match status" value="1"/>
</dbReference>
<protein>
    <submittedName>
        <fullName evidence="3">SAM-dependent methyltransferase</fullName>
        <ecNumber evidence="3">2.1.1.-</ecNumber>
    </submittedName>
</protein>
<dbReference type="Proteomes" id="UP001148125">
    <property type="component" value="Unassembled WGS sequence"/>
</dbReference>
<comment type="caution">
    <text evidence="3">The sequence shown here is derived from an EMBL/GenBank/DDBJ whole genome shotgun (WGS) entry which is preliminary data.</text>
</comment>
<dbReference type="Pfam" id="PF02636">
    <property type="entry name" value="Methyltransf_28"/>
    <property type="match status" value="1"/>
</dbReference>
<dbReference type="InterPro" id="IPR003788">
    <property type="entry name" value="NDUFAF7"/>
</dbReference>
<dbReference type="GO" id="GO:0032259">
    <property type="term" value="P:methylation"/>
    <property type="evidence" value="ECO:0007669"/>
    <property type="project" value="UniProtKB-KW"/>
</dbReference>
<dbReference type="EC" id="2.1.1.-" evidence="3"/>